<keyword evidence="1" id="KW-0805">Transcription regulation</keyword>
<dbReference type="GO" id="GO:0003700">
    <property type="term" value="F:DNA-binding transcription factor activity"/>
    <property type="evidence" value="ECO:0007669"/>
    <property type="project" value="TreeGrafter"/>
</dbReference>
<dbReference type="Pfam" id="PF17754">
    <property type="entry name" value="TetR_C_14"/>
    <property type="match status" value="1"/>
</dbReference>
<dbReference type="PANTHER" id="PTHR30055:SF238">
    <property type="entry name" value="MYCOFACTOCIN BIOSYNTHESIS TRANSCRIPTIONAL REGULATOR MFTR-RELATED"/>
    <property type="match status" value="1"/>
</dbReference>
<organism evidence="6 7">
    <name type="scientific">Actinoplanes aureus</name>
    <dbReference type="NCBI Taxonomy" id="2792083"/>
    <lineage>
        <taxon>Bacteria</taxon>
        <taxon>Bacillati</taxon>
        <taxon>Actinomycetota</taxon>
        <taxon>Actinomycetes</taxon>
        <taxon>Micromonosporales</taxon>
        <taxon>Micromonosporaceae</taxon>
        <taxon>Actinoplanes</taxon>
    </lineage>
</organism>
<dbReference type="InterPro" id="IPR009057">
    <property type="entry name" value="Homeodomain-like_sf"/>
</dbReference>
<gene>
    <name evidence="6" type="ORF">I4J89_34110</name>
</gene>
<dbReference type="GO" id="GO:0000976">
    <property type="term" value="F:transcription cis-regulatory region binding"/>
    <property type="evidence" value="ECO:0007669"/>
    <property type="project" value="TreeGrafter"/>
</dbReference>
<evidence type="ECO:0000313" key="7">
    <source>
        <dbReference type="Proteomes" id="UP000598146"/>
    </source>
</evidence>
<sequence length="199" mass="22035">MQPRQPISVRERARNAMRAELAVLAQDLFADKGYEQTTIEDLVAAAGISKRTFFRYFTSKEDLVLGKHDVWAERLVEAFAARPGEEPVWESLRKAFDVVVDYFTDETQLSRALAMEKVVQDNPALGAGELERISRIQDQLAEFIGRRLDRRSAADPRPAALAGAALSCLIAAKNVWIAGDQSKPFGEVLDDAMAALTPT</sequence>
<comment type="caution">
    <text evidence="6">The sequence shown here is derived from an EMBL/GenBank/DDBJ whole genome shotgun (WGS) entry which is preliminary data.</text>
</comment>
<accession>A0A931G2W9</accession>
<evidence type="ECO:0000313" key="6">
    <source>
        <dbReference type="EMBL" id="MBG0566491.1"/>
    </source>
</evidence>
<dbReference type="PRINTS" id="PR00455">
    <property type="entry name" value="HTHTETR"/>
</dbReference>
<dbReference type="PROSITE" id="PS50977">
    <property type="entry name" value="HTH_TETR_2"/>
    <property type="match status" value="1"/>
</dbReference>
<keyword evidence="7" id="KW-1185">Reference proteome</keyword>
<dbReference type="InterPro" id="IPR001647">
    <property type="entry name" value="HTH_TetR"/>
</dbReference>
<protein>
    <submittedName>
        <fullName evidence="6">TetR family transcriptional regulator</fullName>
    </submittedName>
</protein>
<dbReference type="Proteomes" id="UP000598146">
    <property type="component" value="Unassembled WGS sequence"/>
</dbReference>
<feature type="DNA-binding region" description="H-T-H motif" evidence="4">
    <location>
        <begin position="38"/>
        <end position="57"/>
    </location>
</feature>
<evidence type="ECO:0000259" key="5">
    <source>
        <dbReference type="PROSITE" id="PS50977"/>
    </source>
</evidence>
<dbReference type="Pfam" id="PF00440">
    <property type="entry name" value="TetR_N"/>
    <property type="match status" value="1"/>
</dbReference>
<evidence type="ECO:0000256" key="2">
    <source>
        <dbReference type="ARBA" id="ARBA00023125"/>
    </source>
</evidence>
<dbReference type="SUPFAM" id="SSF46689">
    <property type="entry name" value="Homeodomain-like"/>
    <property type="match status" value="1"/>
</dbReference>
<dbReference type="PROSITE" id="PS01081">
    <property type="entry name" value="HTH_TETR_1"/>
    <property type="match status" value="1"/>
</dbReference>
<dbReference type="InterPro" id="IPR023772">
    <property type="entry name" value="DNA-bd_HTH_TetR-type_CS"/>
</dbReference>
<dbReference type="RefSeq" id="WP_196418272.1">
    <property type="nucleotide sequence ID" value="NZ_JADQTO010000021.1"/>
</dbReference>
<keyword evidence="2 4" id="KW-0238">DNA-binding</keyword>
<reference evidence="6" key="1">
    <citation type="submission" date="2020-11" db="EMBL/GenBank/DDBJ databases">
        <title>Isolation and identification of active actinomycetes.</title>
        <authorList>
            <person name="Sun X."/>
        </authorList>
    </citation>
    <scope>NUCLEOTIDE SEQUENCE</scope>
    <source>
        <strain evidence="6">NEAU-A11</strain>
    </source>
</reference>
<evidence type="ECO:0000256" key="3">
    <source>
        <dbReference type="ARBA" id="ARBA00023163"/>
    </source>
</evidence>
<dbReference type="InterPro" id="IPR050109">
    <property type="entry name" value="HTH-type_TetR-like_transc_reg"/>
</dbReference>
<dbReference type="PANTHER" id="PTHR30055">
    <property type="entry name" value="HTH-TYPE TRANSCRIPTIONAL REGULATOR RUTR"/>
    <property type="match status" value="1"/>
</dbReference>
<dbReference type="EMBL" id="JADQTO010000021">
    <property type="protein sequence ID" value="MBG0566491.1"/>
    <property type="molecule type" value="Genomic_DNA"/>
</dbReference>
<proteinExistence type="predicted"/>
<dbReference type="Gene3D" id="1.10.357.10">
    <property type="entry name" value="Tetracycline Repressor, domain 2"/>
    <property type="match status" value="1"/>
</dbReference>
<evidence type="ECO:0000256" key="4">
    <source>
        <dbReference type="PROSITE-ProRule" id="PRU00335"/>
    </source>
</evidence>
<dbReference type="AlphaFoldDB" id="A0A931G2W9"/>
<feature type="domain" description="HTH tetR-type" evidence="5">
    <location>
        <begin position="15"/>
        <end position="75"/>
    </location>
</feature>
<keyword evidence="3" id="KW-0804">Transcription</keyword>
<evidence type="ECO:0000256" key="1">
    <source>
        <dbReference type="ARBA" id="ARBA00023015"/>
    </source>
</evidence>
<name>A0A931G2W9_9ACTN</name>
<dbReference type="InterPro" id="IPR041347">
    <property type="entry name" value="MftR_C"/>
</dbReference>
<dbReference type="Gene3D" id="1.10.10.60">
    <property type="entry name" value="Homeodomain-like"/>
    <property type="match status" value="1"/>
</dbReference>